<evidence type="ECO:0000256" key="11">
    <source>
        <dbReference type="ARBA" id="ARBA00038053"/>
    </source>
</evidence>
<keyword evidence="7 17" id="KW-1133">Transmembrane helix</keyword>
<dbReference type="PANTHER" id="PTHR30474">
    <property type="entry name" value="CELL CYCLE PROTEIN"/>
    <property type="match status" value="1"/>
</dbReference>
<evidence type="ECO:0000256" key="16">
    <source>
        <dbReference type="SAM" id="MobiDB-lite"/>
    </source>
</evidence>
<evidence type="ECO:0000256" key="1">
    <source>
        <dbReference type="ARBA" id="ARBA00004141"/>
    </source>
</evidence>
<reference evidence="18" key="1">
    <citation type="submission" date="2020-10" db="EMBL/GenBank/DDBJ databases">
        <authorList>
            <person name="Gilroy R."/>
        </authorList>
    </citation>
    <scope>NUCLEOTIDE SEQUENCE</scope>
    <source>
        <strain evidence="18">B3-1481</strain>
    </source>
</reference>
<dbReference type="Proteomes" id="UP000823769">
    <property type="component" value="Unassembled WGS sequence"/>
</dbReference>
<proteinExistence type="inferred from homology"/>
<evidence type="ECO:0000256" key="6">
    <source>
        <dbReference type="ARBA" id="ARBA00022984"/>
    </source>
</evidence>
<dbReference type="Pfam" id="PF01098">
    <property type="entry name" value="FTSW_RODA_SPOVE"/>
    <property type="match status" value="1"/>
</dbReference>
<feature type="transmembrane region" description="Helical" evidence="17">
    <location>
        <begin position="317"/>
        <end position="334"/>
    </location>
</feature>
<dbReference type="GO" id="GO:0005886">
    <property type="term" value="C:plasma membrane"/>
    <property type="evidence" value="ECO:0007669"/>
    <property type="project" value="TreeGrafter"/>
</dbReference>
<gene>
    <name evidence="18" type="ORF">IAB76_03475</name>
</gene>
<comment type="subcellular location">
    <subcellularLocation>
        <location evidence="1">Membrane</location>
        <topology evidence="1">Multi-pass membrane protein</topology>
    </subcellularLocation>
</comment>
<evidence type="ECO:0000313" key="18">
    <source>
        <dbReference type="EMBL" id="MBO8480156.1"/>
    </source>
</evidence>
<keyword evidence="8 17" id="KW-0472">Membrane</keyword>
<keyword evidence="3" id="KW-0808">Transferase</keyword>
<dbReference type="GO" id="GO:0008955">
    <property type="term" value="F:peptidoglycan glycosyltransferase activity"/>
    <property type="evidence" value="ECO:0007669"/>
    <property type="project" value="UniProtKB-EC"/>
</dbReference>
<evidence type="ECO:0000256" key="3">
    <source>
        <dbReference type="ARBA" id="ARBA00022679"/>
    </source>
</evidence>
<feature type="transmembrane region" description="Helical" evidence="17">
    <location>
        <begin position="188"/>
        <end position="204"/>
    </location>
</feature>
<keyword evidence="5" id="KW-0133">Cell shape</keyword>
<feature type="transmembrane region" description="Helical" evidence="17">
    <location>
        <begin position="209"/>
        <end position="229"/>
    </location>
</feature>
<dbReference type="GO" id="GO:0015648">
    <property type="term" value="F:lipid-linked peptidoglycan transporter activity"/>
    <property type="evidence" value="ECO:0007669"/>
    <property type="project" value="TreeGrafter"/>
</dbReference>
<keyword evidence="6" id="KW-0573">Peptidoglycan synthesis</keyword>
<feature type="transmembrane region" description="Helical" evidence="17">
    <location>
        <begin position="124"/>
        <end position="146"/>
    </location>
</feature>
<keyword evidence="2" id="KW-0328">Glycosyltransferase</keyword>
<evidence type="ECO:0000313" key="19">
    <source>
        <dbReference type="Proteomes" id="UP000823769"/>
    </source>
</evidence>
<evidence type="ECO:0000256" key="7">
    <source>
        <dbReference type="ARBA" id="ARBA00022989"/>
    </source>
</evidence>
<comment type="similarity">
    <text evidence="11">Belongs to the SEDS family. FtsW subfamily.</text>
</comment>
<feature type="transmembrane region" description="Helical" evidence="17">
    <location>
        <begin position="346"/>
        <end position="369"/>
    </location>
</feature>
<evidence type="ECO:0000256" key="8">
    <source>
        <dbReference type="ARBA" id="ARBA00023136"/>
    </source>
</evidence>
<evidence type="ECO:0000256" key="10">
    <source>
        <dbReference type="ARBA" id="ARBA00033270"/>
    </source>
</evidence>
<evidence type="ECO:0000256" key="17">
    <source>
        <dbReference type="SAM" id="Phobius"/>
    </source>
</evidence>
<feature type="region of interest" description="Disordered" evidence="16">
    <location>
        <begin position="423"/>
        <end position="452"/>
    </location>
</feature>
<dbReference type="GO" id="GO:0009252">
    <property type="term" value="P:peptidoglycan biosynthetic process"/>
    <property type="evidence" value="ECO:0007669"/>
    <property type="project" value="UniProtKB-KW"/>
</dbReference>
<feature type="transmembrane region" description="Helical" evidence="17">
    <location>
        <begin position="59"/>
        <end position="76"/>
    </location>
</feature>
<evidence type="ECO:0000256" key="12">
    <source>
        <dbReference type="ARBA" id="ARBA00041185"/>
    </source>
</evidence>
<feature type="transmembrane region" description="Helical" evidence="17">
    <location>
        <begin position="166"/>
        <end position="182"/>
    </location>
</feature>
<dbReference type="GO" id="GO:0051301">
    <property type="term" value="P:cell division"/>
    <property type="evidence" value="ECO:0007669"/>
    <property type="project" value="InterPro"/>
</dbReference>
<dbReference type="EC" id="2.4.99.28" evidence="14"/>
<evidence type="ECO:0000256" key="5">
    <source>
        <dbReference type="ARBA" id="ARBA00022960"/>
    </source>
</evidence>
<feature type="compositionally biased region" description="Low complexity" evidence="16">
    <location>
        <begin position="423"/>
        <end position="434"/>
    </location>
</feature>
<dbReference type="GO" id="GO:0032153">
    <property type="term" value="C:cell division site"/>
    <property type="evidence" value="ECO:0007669"/>
    <property type="project" value="TreeGrafter"/>
</dbReference>
<dbReference type="EMBL" id="JADILW010000053">
    <property type="protein sequence ID" value="MBO8480156.1"/>
    <property type="molecule type" value="Genomic_DNA"/>
</dbReference>
<dbReference type="AlphaFoldDB" id="A0A9D9IXW2"/>
<comment type="caution">
    <text evidence="18">The sequence shown here is derived from an EMBL/GenBank/DDBJ whole genome shotgun (WGS) entry which is preliminary data.</text>
</comment>
<evidence type="ECO:0000256" key="9">
    <source>
        <dbReference type="ARBA" id="ARBA00032370"/>
    </source>
</evidence>
<feature type="transmembrane region" description="Helical" evidence="17">
    <location>
        <begin position="88"/>
        <end position="104"/>
    </location>
</feature>
<keyword evidence="4 17" id="KW-0812">Transmembrane</keyword>
<accession>A0A9D9IXW2</accession>
<feature type="transmembrane region" description="Helical" evidence="17">
    <location>
        <begin position="389"/>
        <end position="409"/>
    </location>
</feature>
<comment type="catalytic activity">
    <reaction evidence="15">
        <text>[GlcNAc-(1-&gt;4)-Mur2Ac(oyl-L-Ala-gamma-D-Glu-L-Lys-D-Ala-D-Ala)](n)-di-trans,octa-cis-undecaprenyl diphosphate + beta-D-GlcNAc-(1-&gt;4)-Mur2Ac(oyl-L-Ala-gamma-D-Glu-L-Lys-D-Ala-D-Ala)-di-trans,octa-cis-undecaprenyl diphosphate = [GlcNAc-(1-&gt;4)-Mur2Ac(oyl-L-Ala-gamma-D-Glu-L-Lys-D-Ala-D-Ala)](n+1)-di-trans,octa-cis-undecaprenyl diphosphate + di-trans,octa-cis-undecaprenyl diphosphate + H(+)</text>
        <dbReference type="Rhea" id="RHEA:23708"/>
        <dbReference type="Rhea" id="RHEA-COMP:9602"/>
        <dbReference type="Rhea" id="RHEA-COMP:9603"/>
        <dbReference type="ChEBI" id="CHEBI:15378"/>
        <dbReference type="ChEBI" id="CHEBI:58405"/>
        <dbReference type="ChEBI" id="CHEBI:60033"/>
        <dbReference type="ChEBI" id="CHEBI:78435"/>
        <dbReference type="EC" id="2.4.99.28"/>
    </reaction>
</comment>
<evidence type="ECO:0000256" key="2">
    <source>
        <dbReference type="ARBA" id="ARBA00022676"/>
    </source>
</evidence>
<evidence type="ECO:0000256" key="4">
    <source>
        <dbReference type="ARBA" id="ARBA00022692"/>
    </source>
</evidence>
<evidence type="ECO:0000256" key="13">
    <source>
        <dbReference type="ARBA" id="ARBA00041418"/>
    </source>
</evidence>
<dbReference type="PANTHER" id="PTHR30474:SF2">
    <property type="entry name" value="PEPTIDOGLYCAN GLYCOSYLTRANSFERASE FTSW-RELATED"/>
    <property type="match status" value="1"/>
</dbReference>
<organism evidence="18 19">
    <name type="scientific">Candidatus Cryptobacteroides avistercoris</name>
    <dbReference type="NCBI Taxonomy" id="2840758"/>
    <lineage>
        <taxon>Bacteria</taxon>
        <taxon>Pseudomonadati</taxon>
        <taxon>Bacteroidota</taxon>
        <taxon>Bacteroidia</taxon>
        <taxon>Bacteroidales</taxon>
        <taxon>Candidatus Cryptobacteroides</taxon>
    </lineage>
</organism>
<dbReference type="GO" id="GO:0008360">
    <property type="term" value="P:regulation of cell shape"/>
    <property type="evidence" value="ECO:0007669"/>
    <property type="project" value="UniProtKB-KW"/>
</dbReference>
<evidence type="ECO:0000256" key="14">
    <source>
        <dbReference type="ARBA" id="ARBA00044770"/>
    </source>
</evidence>
<reference evidence="18" key="2">
    <citation type="journal article" date="2021" name="PeerJ">
        <title>Extensive microbial diversity within the chicken gut microbiome revealed by metagenomics and culture.</title>
        <authorList>
            <person name="Gilroy R."/>
            <person name="Ravi A."/>
            <person name="Getino M."/>
            <person name="Pursley I."/>
            <person name="Horton D.L."/>
            <person name="Alikhan N.F."/>
            <person name="Baker D."/>
            <person name="Gharbi K."/>
            <person name="Hall N."/>
            <person name="Watson M."/>
            <person name="Adriaenssens E.M."/>
            <person name="Foster-Nyarko E."/>
            <person name="Jarju S."/>
            <person name="Secka A."/>
            <person name="Antonio M."/>
            <person name="Oren A."/>
            <person name="Chaudhuri R.R."/>
            <person name="La Ragione R."/>
            <person name="Hildebrand F."/>
            <person name="Pallen M.J."/>
        </authorList>
    </citation>
    <scope>NUCLEOTIDE SEQUENCE</scope>
    <source>
        <strain evidence="18">B3-1481</strain>
    </source>
</reference>
<sequence>MAGKTRKFSLWTFADRFEGDKVVWIILLMLCMISIVCMFSSTSRLLDGDATRLDLVKEQALYVAIGLAVIIGLYNIRDIKWFRRASMLCFPASFLLLLMLDLHIDTPVVRALYINGAYRILSVGGIQVHVFEVVKVAMVLYLAWALDAFKKGTLKGAGLKPIWKKIIYIYAPFIITFVMVIPGSNSSALFIGAIMFLVILLGGGNFKDLLILAAAGLLIIGVCVGIYNISEGKSMERIGTAISRLTETHDWEAQFLGSPRGSDEYQEALDAIRQPYSAKIAIHEGGLFGKGPGQSTQRYVVPDISEDYMFSFIIEEYGLFGGILVICLYVSLMARGSIIVRNCRDLYAKLCVAGLCLLISGQAFLHMFVNADIGPMTGQTLPMISHGTSAFLCFCAAFGVILSLSRIAARRIAEEARLAASMMGGDGSASDGSGNIKENTEDDGIQETQSDN</sequence>
<dbReference type="InterPro" id="IPR001182">
    <property type="entry name" value="FtsW/RodA"/>
</dbReference>
<protein>
    <recommendedName>
        <fullName evidence="12">Probable peptidoglycan glycosyltransferase FtsW</fullName>
        <ecNumber evidence="14">2.4.99.28</ecNumber>
    </recommendedName>
    <alternativeName>
        <fullName evidence="13">Cell division protein FtsW</fullName>
    </alternativeName>
    <alternativeName>
        <fullName evidence="10">Cell wall polymerase</fullName>
    </alternativeName>
    <alternativeName>
        <fullName evidence="9">Peptidoglycan polymerase</fullName>
    </alternativeName>
</protein>
<name>A0A9D9IXW2_9BACT</name>
<evidence type="ECO:0000256" key="15">
    <source>
        <dbReference type="ARBA" id="ARBA00049902"/>
    </source>
</evidence>
<feature type="transmembrane region" description="Helical" evidence="17">
    <location>
        <begin position="21"/>
        <end position="39"/>
    </location>
</feature>